<dbReference type="AlphaFoldDB" id="A0AAV5AGS6"/>
<gene>
    <name evidence="1" type="ORF">Clacol_005927</name>
</gene>
<keyword evidence="2" id="KW-1185">Reference proteome</keyword>
<evidence type="ECO:0000313" key="1">
    <source>
        <dbReference type="EMBL" id="GJJ11691.1"/>
    </source>
</evidence>
<comment type="caution">
    <text evidence="1">The sequence shown here is derived from an EMBL/GenBank/DDBJ whole genome shotgun (WGS) entry which is preliminary data.</text>
</comment>
<protein>
    <submittedName>
        <fullName evidence="1">Uncharacterized protein</fullName>
    </submittedName>
</protein>
<evidence type="ECO:0000313" key="2">
    <source>
        <dbReference type="Proteomes" id="UP001050691"/>
    </source>
</evidence>
<sequence length="177" mass="18410">MATLLSQVTNPLFPGLKNAVSIQLQTSIEGAVTIAGSIYQSLGLRKTSALDMKHELETLSATIGVGPKGVAVYAAISRTTASIKSLPGPVTQDEGIALLNSFQEVQVKISILSSDVGARVASIEQGAPGLCGYGFKRGLALLTSSISTDEVQARHNSIESACNDALTKVRDLPSNVN</sequence>
<dbReference type="EMBL" id="BPWL01000006">
    <property type="protein sequence ID" value="GJJ11691.1"/>
    <property type="molecule type" value="Genomic_DNA"/>
</dbReference>
<proteinExistence type="predicted"/>
<dbReference type="Proteomes" id="UP001050691">
    <property type="component" value="Unassembled WGS sequence"/>
</dbReference>
<name>A0AAV5AGS6_9AGAM</name>
<organism evidence="1 2">
    <name type="scientific">Clathrus columnatus</name>
    <dbReference type="NCBI Taxonomy" id="1419009"/>
    <lineage>
        <taxon>Eukaryota</taxon>
        <taxon>Fungi</taxon>
        <taxon>Dikarya</taxon>
        <taxon>Basidiomycota</taxon>
        <taxon>Agaricomycotina</taxon>
        <taxon>Agaricomycetes</taxon>
        <taxon>Phallomycetidae</taxon>
        <taxon>Phallales</taxon>
        <taxon>Clathraceae</taxon>
        <taxon>Clathrus</taxon>
    </lineage>
</organism>
<accession>A0AAV5AGS6</accession>
<reference evidence="1" key="1">
    <citation type="submission" date="2021-10" db="EMBL/GenBank/DDBJ databases">
        <title>De novo Genome Assembly of Clathrus columnatus (Basidiomycota, Fungi) Using Illumina and Nanopore Sequence Data.</title>
        <authorList>
            <person name="Ogiso-Tanaka E."/>
            <person name="Itagaki H."/>
            <person name="Hosoya T."/>
            <person name="Hosaka K."/>
        </authorList>
    </citation>
    <scope>NUCLEOTIDE SEQUENCE</scope>
    <source>
        <strain evidence="1">MO-923</strain>
    </source>
</reference>